<proteinExistence type="predicted"/>
<dbReference type="AlphaFoldDB" id="A0A2X3C443"/>
<dbReference type="EMBL" id="UAWN01000003">
    <property type="protein sequence ID" value="SQC07903.1"/>
    <property type="molecule type" value="Genomic_DNA"/>
</dbReference>
<sequence>MLRPTERLRSNGPGIEVVRRLHQSQHRVFQETADGGLQEDARGDVVAVENADKLPLSQGQRMVKVPALACLLSLRVI</sequence>
<reference evidence="1 2" key="1">
    <citation type="submission" date="2018-06" db="EMBL/GenBank/DDBJ databases">
        <authorList>
            <consortium name="Pathogen Informatics"/>
            <person name="Doyle S."/>
        </authorList>
    </citation>
    <scope>NUCLEOTIDE SEQUENCE [LARGE SCALE GENOMIC DNA]</scope>
    <source>
        <strain evidence="1 2">NCTC9128</strain>
    </source>
</reference>
<accession>A0A2X3C443</accession>
<dbReference type="Proteomes" id="UP000251088">
    <property type="component" value="Unassembled WGS sequence"/>
</dbReference>
<evidence type="ECO:0000313" key="1">
    <source>
        <dbReference type="EMBL" id="SQC07903.1"/>
    </source>
</evidence>
<gene>
    <name evidence="1" type="ORF">NCTC9128_00788</name>
</gene>
<protein>
    <submittedName>
        <fullName evidence="1">Uncharacterized protein</fullName>
    </submittedName>
</protein>
<name>A0A2X3C443_KLEPN</name>
<evidence type="ECO:0000313" key="2">
    <source>
        <dbReference type="Proteomes" id="UP000251088"/>
    </source>
</evidence>
<organism evidence="1 2">
    <name type="scientific">Klebsiella pneumoniae</name>
    <dbReference type="NCBI Taxonomy" id="573"/>
    <lineage>
        <taxon>Bacteria</taxon>
        <taxon>Pseudomonadati</taxon>
        <taxon>Pseudomonadota</taxon>
        <taxon>Gammaproteobacteria</taxon>
        <taxon>Enterobacterales</taxon>
        <taxon>Enterobacteriaceae</taxon>
        <taxon>Klebsiella/Raoultella group</taxon>
        <taxon>Klebsiella</taxon>
        <taxon>Klebsiella pneumoniae complex</taxon>
    </lineage>
</organism>